<feature type="transmembrane region" description="Helical" evidence="1">
    <location>
        <begin position="338"/>
        <end position="358"/>
    </location>
</feature>
<dbReference type="Proteomes" id="UP000199356">
    <property type="component" value="Unassembled WGS sequence"/>
</dbReference>
<gene>
    <name evidence="2" type="ORF">SAMN04488047_11424</name>
</gene>
<dbReference type="EMBL" id="FOXA01000014">
    <property type="protein sequence ID" value="SFP84080.1"/>
    <property type="molecule type" value="Genomic_DNA"/>
</dbReference>
<evidence type="ECO:0000313" key="3">
    <source>
        <dbReference type="Proteomes" id="UP000199356"/>
    </source>
</evidence>
<keyword evidence="1" id="KW-1133">Transmembrane helix</keyword>
<feature type="transmembrane region" description="Helical" evidence="1">
    <location>
        <begin position="402"/>
        <end position="422"/>
    </location>
</feature>
<evidence type="ECO:0000313" key="2">
    <source>
        <dbReference type="EMBL" id="SFP84080.1"/>
    </source>
</evidence>
<feature type="transmembrane region" description="Helical" evidence="1">
    <location>
        <begin position="263"/>
        <end position="286"/>
    </location>
</feature>
<reference evidence="2 3" key="1">
    <citation type="submission" date="2016-10" db="EMBL/GenBank/DDBJ databases">
        <authorList>
            <person name="de Groot N.N."/>
        </authorList>
    </citation>
    <scope>NUCLEOTIDE SEQUENCE [LARGE SCALE GENOMIC DNA]</scope>
    <source>
        <strain evidence="2 3">DSM 19547</strain>
    </source>
</reference>
<feature type="transmembrane region" description="Helical" evidence="1">
    <location>
        <begin position="307"/>
        <end position="326"/>
    </location>
</feature>
<feature type="transmembrane region" description="Helical" evidence="1">
    <location>
        <begin position="126"/>
        <end position="148"/>
    </location>
</feature>
<keyword evidence="1" id="KW-0472">Membrane</keyword>
<name>A0A1I5TM22_9RHOB</name>
<feature type="transmembrane region" description="Helical" evidence="1">
    <location>
        <begin position="155"/>
        <end position="176"/>
    </location>
</feature>
<feature type="transmembrane region" description="Helical" evidence="1">
    <location>
        <begin position="87"/>
        <end position="106"/>
    </location>
</feature>
<keyword evidence="3" id="KW-1185">Reference proteome</keyword>
<dbReference type="NCBIfam" id="NF045539">
    <property type="entry name" value="MATE_efflux1"/>
    <property type="match status" value="1"/>
</dbReference>
<dbReference type="STRING" id="441119.SAMN04488047_11424"/>
<feature type="transmembrane region" description="Helical" evidence="1">
    <location>
        <begin position="370"/>
        <end position="396"/>
    </location>
</feature>
<dbReference type="AlphaFoldDB" id="A0A1I5TM22"/>
<sequence>MSGLRNIDYRLWFAITLTTLLPTLYSTVRIYFLNSLPDTSNASIAAQSMWLNLSYEVVQEALLLPLYYIFGRVIGDRQALRERVGDALLVALIAYGILTIIILIGADWLTRAMSQQPALQVQTAGYLRLEAFGKMIGTLNDICVIVVVALSWERLLIALVALRTLLTVLLDSAFVGQFEVSLNLGIQGVAWTNISVGTLLLVPSVAILTRARVLGVPRLGRIVGWKKDWFLVAARSGLESGVRNLAFSLMILRLVNEVREAGLYWVTNGFIWGWLLLPVLSLGTLIRQDVGNHHGRLNGRLVGYLKIISLIIGVWIVTIPGWRWFILHAMGFDEAGRVVSLTVLLLAFYAAFAFNHVLDSYLYGMGRTDLILYQSLFVSVVYYGVAFVAYLTGIFIPDLRGIALLFGGGILVDSIVTLLQFWRTGYFGRSEASRVGAGNSNDPGATFLRAVD</sequence>
<organism evidence="2 3">
    <name type="scientific">Tranquillimonas alkanivorans</name>
    <dbReference type="NCBI Taxonomy" id="441119"/>
    <lineage>
        <taxon>Bacteria</taxon>
        <taxon>Pseudomonadati</taxon>
        <taxon>Pseudomonadota</taxon>
        <taxon>Alphaproteobacteria</taxon>
        <taxon>Rhodobacterales</taxon>
        <taxon>Roseobacteraceae</taxon>
        <taxon>Tranquillimonas</taxon>
    </lineage>
</organism>
<feature type="transmembrane region" description="Helical" evidence="1">
    <location>
        <begin position="188"/>
        <end position="208"/>
    </location>
</feature>
<feature type="transmembrane region" description="Helical" evidence="1">
    <location>
        <begin position="57"/>
        <end position="75"/>
    </location>
</feature>
<dbReference type="RefSeq" id="WP_093424011.1">
    <property type="nucleotide sequence ID" value="NZ_FOXA01000014.1"/>
</dbReference>
<proteinExistence type="predicted"/>
<feature type="transmembrane region" description="Helical" evidence="1">
    <location>
        <begin position="12"/>
        <end position="32"/>
    </location>
</feature>
<keyword evidence="1" id="KW-0812">Transmembrane</keyword>
<dbReference type="OrthoDB" id="388031at2"/>
<protein>
    <submittedName>
        <fullName evidence="2">Na+-driven multidrug efflux pump</fullName>
    </submittedName>
</protein>
<accession>A0A1I5TM22</accession>
<feature type="transmembrane region" description="Helical" evidence="1">
    <location>
        <begin position="229"/>
        <end position="251"/>
    </location>
</feature>
<evidence type="ECO:0000256" key="1">
    <source>
        <dbReference type="SAM" id="Phobius"/>
    </source>
</evidence>